<evidence type="ECO:0000256" key="3">
    <source>
        <dbReference type="ARBA" id="ARBA00023180"/>
    </source>
</evidence>
<feature type="region of interest" description="Disordered" evidence="4">
    <location>
        <begin position="1"/>
        <end position="35"/>
    </location>
</feature>
<keyword evidence="1" id="KW-0430">Lectin</keyword>
<comment type="caution">
    <text evidence="6">The sequence shown here is derived from an EMBL/GenBank/DDBJ whole genome shotgun (WGS) entry which is preliminary data.</text>
</comment>
<dbReference type="EMBL" id="VIIS01001957">
    <property type="protein sequence ID" value="KAF0290395.1"/>
    <property type="molecule type" value="Genomic_DNA"/>
</dbReference>
<feature type="domain" description="C-type lectin" evidence="5">
    <location>
        <begin position="97"/>
        <end position="220"/>
    </location>
</feature>
<keyword evidence="7" id="KW-1185">Reference proteome</keyword>
<gene>
    <name evidence="6" type="primary">MRC1_1</name>
    <name evidence="6" type="ORF">FJT64_011377</name>
</gene>
<evidence type="ECO:0000256" key="1">
    <source>
        <dbReference type="ARBA" id="ARBA00022734"/>
    </source>
</evidence>
<protein>
    <submittedName>
        <fullName evidence="6">Macrophage mannose receptor 1</fullName>
    </submittedName>
</protein>
<keyword evidence="6" id="KW-0675">Receptor</keyword>
<feature type="region of interest" description="Disordered" evidence="4">
    <location>
        <begin position="386"/>
        <end position="413"/>
    </location>
</feature>
<dbReference type="SUPFAM" id="SSF56436">
    <property type="entry name" value="C-type lectin-like"/>
    <property type="match status" value="2"/>
</dbReference>
<evidence type="ECO:0000259" key="5">
    <source>
        <dbReference type="PROSITE" id="PS50041"/>
    </source>
</evidence>
<feature type="compositionally biased region" description="Basic and acidic residues" evidence="4">
    <location>
        <begin position="390"/>
        <end position="413"/>
    </location>
</feature>
<evidence type="ECO:0000256" key="2">
    <source>
        <dbReference type="ARBA" id="ARBA00023157"/>
    </source>
</evidence>
<organism evidence="6 7">
    <name type="scientific">Amphibalanus amphitrite</name>
    <name type="common">Striped barnacle</name>
    <name type="synonym">Balanus amphitrite</name>
    <dbReference type="NCBI Taxonomy" id="1232801"/>
    <lineage>
        <taxon>Eukaryota</taxon>
        <taxon>Metazoa</taxon>
        <taxon>Ecdysozoa</taxon>
        <taxon>Arthropoda</taxon>
        <taxon>Crustacea</taxon>
        <taxon>Multicrustacea</taxon>
        <taxon>Cirripedia</taxon>
        <taxon>Thoracica</taxon>
        <taxon>Thoracicalcarea</taxon>
        <taxon>Balanomorpha</taxon>
        <taxon>Balanoidea</taxon>
        <taxon>Balanidae</taxon>
        <taxon>Amphibalaninae</taxon>
        <taxon>Amphibalanus</taxon>
    </lineage>
</organism>
<evidence type="ECO:0000313" key="7">
    <source>
        <dbReference type="Proteomes" id="UP000440578"/>
    </source>
</evidence>
<dbReference type="CDD" id="cd00037">
    <property type="entry name" value="CLECT"/>
    <property type="match status" value="2"/>
</dbReference>
<dbReference type="Gene3D" id="3.10.100.10">
    <property type="entry name" value="Mannose-Binding Protein A, subunit A"/>
    <property type="match status" value="2"/>
</dbReference>
<dbReference type="InterPro" id="IPR001304">
    <property type="entry name" value="C-type_lectin-like"/>
</dbReference>
<dbReference type="SMART" id="SM00034">
    <property type="entry name" value="CLECT"/>
    <property type="match status" value="2"/>
</dbReference>
<proteinExistence type="predicted"/>
<accession>A0A6A4V9G9</accession>
<dbReference type="Proteomes" id="UP000440578">
    <property type="component" value="Unassembled WGS sequence"/>
</dbReference>
<dbReference type="InterPro" id="IPR052309">
    <property type="entry name" value="C-type_Lectin_Domain_Fam1"/>
</dbReference>
<keyword evidence="2" id="KW-1015">Disulfide bond</keyword>
<dbReference type="PANTHER" id="PTHR46490:SF6">
    <property type="entry name" value="ASIALOGLYCOPROTEIN RECEPTOR 1-LIKE-RELATED"/>
    <property type="match status" value="1"/>
</dbReference>
<evidence type="ECO:0000256" key="4">
    <source>
        <dbReference type="SAM" id="MobiDB-lite"/>
    </source>
</evidence>
<dbReference type="GO" id="GO:0030246">
    <property type="term" value="F:carbohydrate binding"/>
    <property type="evidence" value="ECO:0007669"/>
    <property type="project" value="UniProtKB-KW"/>
</dbReference>
<dbReference type="InterPro" id="IPR016187">
    <property type="entry name" value="CTDL_fold"/>
</dbReference>
<dbReference type="InterPro" id="IPR016186">
    <property type="entry name" value="C-type_lectin-like/link_sf"/>
</dbReference>
<dbReference type="PROSITE" id="PS50041">
    <property type="entry name" value="C_TYPE_LECTIN_2"/>
    <property type="match status" value="2"/>
</dbReference>
<dbReference type="AlphaFoldDB" id="A0A6A4V9G9"/>
<dbReference type="Pfam" id="PF00059">
    <property type="entry name" value="Lectin_C"/>
    <property type="match status" value="2"/>
</dbReference>
<keyword evidence="3" id="KW-0325">Glycoprotein</keyword>
<evidence type="ECO:0000313" key="6">
    <source>
        <dbReference type="EMBL" id="KAF0290395.1"/>
    </source>
</evidence>
<dbReference type="PANTHER" id="PTHR46490">
    <property type="entry name" value="C-TYPE LECTIN DOMAIN FAMILY 12 MEMBER A-RELATED"/>
    <property type="match status" value="1"/>
</dbReference>
<name>A0A6A4V9G9_AMPAM</name>
<feature type="domain" description="C-type lectin" evidence="5">
    <location>
        <begin position="258"/>
        <end position="379"/>
    </location>
</feature>
<reference evidence="6 7" key="1">
    <citation type="submission" date="2019-07" db="EMBL/GenBank/DDBJ databases">
        <title>Draft genome assembly of a fouling barnacle, Amphibalanus amphitrite (Darwin, 1854): The first reference genome for Thecostraca.</title>
        <authorList>
            <person name="Kim W."/>
        </authorList>
    </citation>
    <scope>NUCLEOTIDE SEQUENCE [LARGE SCALE GENOMIC DNA]</scope>
    <source>
        <strain evidence="6">SNU_AA5</strain>
        <tissue evidence="6">Soma without cirri and trophi</tissue>
    </source>
</reference>
<sequence>MESLPPPRDDSDDPTEEDVMRGSEADGEPIKPGTCSVLQSGILECDGRTPREARSAAENHLVSLPDSDVCPDDGDECPAAEDMTYEELDCPLTWMRLEDACYAAAYRMRATQRRARRYCRSVGGHLIHPISAREVRHFTAFFTDLWVGAEYNQTVGEWQWLDGTPLESNVTILGGRTPEKGRRCVRVRARDGAAAEAGEGAGEGSFIKTNCGGLYPFLCRAPLLPLIAWQKAKDEEKARHPEPAPTADNPCPRGWTAIAGWCHHSPRLVGEWANGELWCNDNRNSKLVSLRSREHELAVDKLVGNGSWYHIGMRYRRTPKNWGWMDGSKVEYTNWKHGRPPTFIEDDNRMKDTSCSYRYVDKDYWQMADCREQRVFVCAFKPELPEDQAETDKDAENVKETEATETPHQEPVK</sequence>